<keyword evidence="2" id="KW-1185">Reference proteome</keyword>
<evidence type="ECO:0000313" key="2">
    <source>
        <dbReference type="Proteomes" id="UP000654075"/>
    </source>
</evidence>
<sequence>MAMYAIAIFNSMLRNSKVRHFVQALSKDIFLQGIEGLGWQGHQQDNMTKNKYARQLLVRRDIRTESIFTMPQTDPVTPRKQTRNCHECNCNLQQHAKKLAAVRAGPADGLPSVLS</sequence>
<reference evidence="1" key="1">
    <citation type="submission" date="2021-02" db="EMBL/GenBank/DDBJ databases">
        <authorList>
            <person name="Dougan E. K."/>
            <person name="Rhodes N."/>
            <person name="Thang M."/>
            <person name="Chan C."/>
        </authorList>
    </citation>
    <scope>NUCLEOTIDE SEQUENCE</scope>
</reference>
<protein>
    <submittedName>
        <fullName evidence="1">Uncharacterized protein</fullName>
    </submittedName>
</protein>
<dbReference type="Proteomes" id="UP000654075">
    <property type="component" value="Unassembled WGS sequence"/>
</dbReference>
<comment type="caution">
    <text evidence="1">The sequence shown here is derived from an EMBL/GenBank/DDBJ whole genome shotgun (WGS) entry which is preliminary data.</text>
</comment>
<name>A0A813FS37_POLGL</name>
<gene>
    <name evidence="1" type="ORF">PGLA1383_LOCUS33997</name>
</gene>
<organism evidence="1 2">
    <name type="scientific">Polarella glacialis</name>
    <name type="common">Dinoflagellate</name>
    <dbReference type="NCBI Taxonomy" id="89957"/>
    <lineage>
        <taxon>Eukaryota</taxon>
        <taxon>Sar</taxon>
        <taxon>Alveolata</taxon>
        <taxon>Dinophyceae</taxon>
        <taxon>Suessiales</taxon>
        <taxon>Suessiaceae</taxon>
        <taxon>Polarella</taxon>
    </lineage>
</organism>
<proteinExistence type="predicted"/>
<dbReference type="AlphaFoldDB" id="A0A813FS37"/>
<dbReference type="EMBL" id="CAJNNV010025842">
    <property type="protein sequence ID" value="CAE8616301.1"/>
    <property type="molecule type" value="Genomic_DNA"/>
</dbReference>
<accession>A0A813FS37</accession>
<evidence type="ECO:0000313" key="1">
    <source>
        <dbReference type="EMBL" id="CAE8616301.1"/>
    </source>
</evidence>